<dbReference type="OrthoDB" id="1757733at2"/>
<reference evidence="2" key="1">
    <citation type="submission" date="2017-02" db="EMBL/GenBank/DDBJ databases">
        <authorList>
            <person name="Varghese N."/>
            <person name="Submissions S."/>
        </authorList>
    </citation>
    <scope>NUCLEOTIDE SEQUENCE [LARGE SCALE GENOMIC DNA]</scope>
    <source>
        <strain evidence="2">DSM 16521</strain>
    </source>
</reference>
<dbReference type="RefSeq" id="WP_078665689.1">
    <property type="nucleotide sequence ID" value="NZ_FUXM01000018.1"/>
</dbReference>
<name>A0A1T4QEM9_9FIRM</name>
<accession>A0A1T4QEM9</accession>
<proteinExistence type="predicted"/>
<gene>
    <name evidence="1" type="ORF">SAMN02745885_01639</name>
</gene>
<dbReference type="Proteomes" id="UP000189933">
    <property type="component" value="Unassembled WGS sequence"/>
</dbReference>
<evidence type="ECO:0000313" key="2">
    <source>
        <dbReference type="Proteomes" id="UP000189933"/>
    </source>
</evidence>
<protein>
    <submittedName>
        <fullName evidence="1">Uncharacterized protein</fullName>
    </submittedName>
</protein>
<evidence type="ECO:0000313" key="1">
    <source>
        <dbReference type="EMBL" id="SKA02189.1"/>
    </source>
</evidence>
<dbReference type="AlphaFoldDB" id="A0A1T4QEM9"/>
<sequence>MKLPNKIKIGGLYLDVILDDRLAASNDRFGECDHIKGRIVIDGVQPDDHKEVTLLHEIIEKINLEYELGLDHRQITALASCLYQVLKDNGLAFA</sequence>
<dbReference type="EMBL" id="FUXM01000018">
    <property type="protein sequence ID" value="SKA02189.1"/>
    <property type="molecule type" value="Genomic_DNA"/>
</dbReference>
<organism evidence="1 2">
    <name type="scientific">Carboxydocella sporoproducens DSM 16521</name>
    <dbReference type="NCBI Taxonomy" id="1121270"/>
    <lineage>
        <taxon>Bacteria</taxon>
        <taxon>Bacillati</taxon>
        <taxon>Bacillota</taxon>
        <taxon>Clostridia</taxon>
        <taxon>Eubacteriales</taxon>
        <taxon>Clostridiales Family XVI. Incertae Sedis</taxon>
        <taxon>Carboxydocella</taxon>
    </lineage>
</organism>
<keyword evidence="2" id="KW-1185">Reference proteome</keyword>